<dbReference type="GO" id="GO:0007548">
    <property type="term" value="P:sex differentiation"/>
    <property type="evidence" value="ECO:0007669"/>
    <property type="project" value="UniProtKB-KW"/>
</dbReference>
<reference evidence="7 8" key="1">
    <citation type="submission" date="2019-07" db="EMBL/GenBank/DDBJ databases">
        <title>Genomes of Cafeteria roenbergensis.</title>
        <authorList>
            <person name="Fischer M.G."/>
            <person name="Hackl T."/>
            <person name="Roman M."/>
        </authorList>
    </citation>
    <scope>NUCLEOTIDE SEQUENCE [LARGE SCALE GENOMIC DNA]</scope>
    <source>
        <strain evidence="7 8">BVI</strain>
    </source>
</reference>
<keyword evidence="8" id="KW-1185">Reference proteome</keyword>
<evidence type="ECO:0000256" key="3">
    <source>
        <dbReference type="ARBA" id="ARBA00022782"/>
    </source>
</evidence>
<sequence length="176" mass="18227">MQASWQSEARDTEASSLAASAALSGTGAAMGASASSAAPAPASAAPSAAAPASALSRVPDVDLDADGTFKYVMLTLSDPATGESKSLVRGYKFAEYHVDVADHTRAELDEDKATAGLKLSVSGGGRIRREAASKRLVVYGYSMQFGRADHDAAAKLIRKAIPDYAPDAITWNNEGY</sequence>
<evidence type="ECO:0000256" key="4">
    <source>
        <dbReference type="ARBA" id="ARBA00022928"/>
    </source>
</evidence>
<dbReference type="OMA" id="GYHAQNF"/>
<dbReference type="PANTHER" id="PTHR12258">
    <property type="entry name" value="JANUS-A/JANUS-B"/>
    <property type="match status" value="1"/>
</dbReference>
<proteinExistence type="inferred from homology"/>
<protein>
    <submittedName>
        <fullName evidence="7">Uncharacterized protein</fullName>
    </submittedName>
</protein>
<keyword evidence="4" id="KW-0726">Sexual differentiation</keyword>
<evidence type="ECO:0000256" key="2">
    <source>
        <dbReference type="ARBA" id="ARBA00010971"/>
    </source>
</evidence>
<dbReference type="InterPro" id="IPR038596">
    <property type="entry name" value="Janus_sf"/>
</dbReference>
<gene>
    <name evidence="7" type="ORF">FNF29_08040</name>
</gene>
<organism evidence="7 8">
    <name type="scientific">Cafeteria roenbergensis</name>
    <name type="common">Marine flagellate</name>
    <dbReference type="NCBI Taxonomy" id="33653"/>
    <lineage>
        <taxon>Eukaryota</taxon>
        <taxon>Sar</taxon>
        <taxon>Stramenopiles</taxon>
        <taxon>Bigyra</taxon>
        <taxon>Opalozoa</taxon>
        <taxon>Bicosoecida</taxon>
        <taxon>Cafeteriaceae</taxon>
        <taxon>Cafeteria</taxon>
    </lineage>
</organism>
<feature type="active site" description="Proton acceptor" evidence="5">
    <location>
        <position position="97"/>
    </location>
</feature>
<dbReference type="GO" id="GO:0101006">
    <property type="term" value="F:protein histidine phosphatase activity"/>
    <property type="evidence" value="ECO:0007669"/>
    <property type="project" value="TreeGrafter"/>
</dbReference>
<evidence type="ECO:0000256" key="1">
    <source>
        <dbReference type="ARBA" id="ARBA00002508"/>
    </source>
</evidence>
<dbReference type="GO" id="GO:0005829">
    <property type="term" value="C:cytosol"/>
    <property type="evidence" value="ECO:0007669"/>
    <property type="project" value="TreeGrafter"/>
</dbReference>
<keyword evidence="3" id="KW-0221">Differentiation</keyword>
<dbReference type="SUPFAM" id="SSF143724">
    <property type="entry name" value="PHP14-like"/>
    <property type="match status" value="1"/>
</dbReference>
<evidence type="ECO:0000256" key="5">
    <source>
        <dbReference type="PIRSR" id="PIRSR607702-1"/>
    </source>
</evidence>
<evidence type="ECO:0000313" key="8">
    <source>
        <dbReference type="Proteomes" id="UP000323011"/>
    </source>
</evidence>
<dbReference type="Proteomes" id="UP000323011">
    <property type="component" value="Unassembled WGS sequence"/>
</dbReference>
<dbReference type="InterPro" id="IPR007702">
    <property type="entry name" value="Janus"/>
</dbReference>
<dbReference type="AlphaFoldDB" id="A0A5A8C0W5"/>
<comment type="caution">
    <text evidence="7">The sequence shown here is derived from an EMBL/GenBank/DDBJ whole genome shotgun (WGS) entry which is preliminary data.</text>
</comment>
<comment type="function">
    <text evidence="1">JanA and janB regulate somatic sex differentiation.</text>
</comment>
<dbReference type="PANTHER" id="PTHR12258:SF5">
    <property type="entry name" value="BCDNA.GH02250-RELATED"/>
    <property type="match status" value="1"/>
</dbReference>
<evidence type="ECO:0000313" key="7">
    <source>
        <dbReference type="EMBL" id="KAA0146464.1"/>
    </source>
</evidence>
<feature type="binding site" evidence="6">
    <location>
        <position position="70"/>
    </location>
    <ligand>
        <name>substrate</name>
    </ligand>
</feature>
<accession>A0A5A8C0W5</accession>
<dbReference type="Pfam" id="PF05005">
    <property type="entry name" value="Ocnus"/>
    <property type="match status" value="1"/>
</dbReference>
<dbReference type="Gene3D" id="3.50.20.20">
    <property type="entry name" value="Janus/Ocnus"/>
    <property type="match status" value="1"/>
</dbReference>
<dbReference type="EMBL" id="VLTN01000086">
    <property type="protein sequence ID" value="KAA0146464.1"/>
    <property type="molecule type" value="Genomic_DNA"/>
</dbReference>
<name>A0A5A8C0W5_CAFRO</name>
<comment type="similarity">
    <text evidence="2">Belongs to the janus family.</text>
</comment>
<evidence type="ECO:0000256" key="6">
    <source>
        <dbReference type="PIRSR" id="PIRSR607702-2"/>
    </source>
</evidence>
<dbReference type="GO" id="GO:0030154">
    <property type="term" value="P:cell differentiation"/>
    <property type="evidence" value="ECO:0007669"/>
    <property type="project" value="UniProtKB-KW"/>
</dbReference>